<feature type="chain" id="PRO_5025618509" evidence="1">
    <location>
        <begin position="20"/>
        <end position="194"/>
    </location>
</feature>
<dbReference type="OrthoDB" id="3552888at2759"/>
<keyword evidence="1" id="KW-0732">Signal</keyword>
<accession>A0A6A5WNH4</accession>
<dbReference type="EMBL" id="ML977577">
    <property type="protein sequence ID" value="KAF2002444.1"/>
    <property type="molecule type" value="Genomic_DNA"/>
</dbReference>
<gene>
    <name evidence="2" type="ORF">P154DRAFT_574012</name>
</gene>
<proteinExistence type="predicted"/>
<evidence type="ECO:0000313" key="2">
    <source>
        <dbReference type="EMBL" id="KAF2002444.1"/>
    </source>
</evidence>
<reference evidence="2" key="1">
    <citation type="journal article" date="2020" name="Stud. Mycol.">
        <title>101 Dothideomycetes genomes: a test case for predicting lifestyles and emergence of pathogens.</title>
        <authorList>
            <person name="Haridas S."/>
            <person name="Albert R."/>
            <person name="Binder M."/>
            <person name="Bloem J."/>
            <person name="Labutti K."/>
            <person name="Salamov A."/>
            <person name="Andreopoulos B."/>
            <person name="Baker S."/>
            <person name="Barry K."/>
            <person name="Bills G."/>
            <person name="Bluhm B."/>
            <person name="Cannon C."/>
            <person name="Castanera R."/>
            <person name="Culley D."/>
            <person name="Daum C."/>
            <person name="Ezra D."/>
            <person name="Gonzalez J."/>
            <person name="Henrissat B."/>
            <person name="Kuo A."/>
            <person name="Liang C."/>
            <person name="Lipzen A."/>
            <person name="Lutzoni F."/>
            <person name="Magnuson J."/>
            <person name="Mondo S."/>
            <person name="Nolan M."/>
            <person name="Ohm R."/>
            <person name="Pangilinan J."/>
            <person name="Park H.-J."/>
            <person name="Ramirez L."/>
            <person name="Alfaro M."/>
            <person name="Sun H."/>
            <person name="Tritt A."/>
            <person name="Yoshinaga Y."/>
            <person name="Zwiers L.-H."/>
            <person name="Turgeon B."/>
            <person name="Goodwin S."/>
            <person name="Spatafora J."/>
            <person name="Crous P."/>
            <person name="Grigoriev I."/>
        </authorList>
    </citation>
    <scope>NUCLEOTIDE SEQUENCE</scope>
    <source>
        <strain evidence="2">CBS 123094</strain>
    </source>
</reference>
<dbReference type="Proteomes" id="UP000799779">
    <property type="component" value="Unassembled WGS sequence"/>
</dbReference>
<sequence>MKTGFAAVALFITAALAVAVPEKEGWYVRSAEQVERENLALVDLEVTSDLIPGVVFTGTAESIYYEMKAINPASVGNTTPVLSERSLAKRSFNCGWGAPVGSWNYCIEGVGYLKNLGSAWCGVGAAPACARVSCSHGCGMYLCNKLNAPFRVFCGDIAKDIHDIAEECGGPVFSRPSGARDFSSHFIGLGADNC</sequence>
<organism evidence="2 3">
    <name type="scientific">Amniculicola lignicola CBS 123094</name>
    <dbReference type="NCBI Taxonomy" id="1392246"/>
    <lineage>
        <taxon>Eukaryota</taxon>
        <taxon>Fungi</taxon>
        <taxon>Dikarya</taxon>
        <taxon>Ascomycota</taxon>
        <taxon>Pezizomycotina</taxon>
        <taxon>Dothideomycetes</taxon>
        <taxon>Pleosporomycetidae</taxon>
        <taxon>Pleosporales</taxon>
        <taxon>Amniculicolaceae</taxon>
        <taxon>Amniculicola</taxon>
    </lineage>
</organism>
<dbReference type="AlphaFoldDB" id="A0A6A5WNH4"/>
<name>A0A6A5WNH4_9PLEO</name>
<protein>
    <submittedName>
        <fullName evidence="2">Uncharacterized protein</fullName>
    </submittedName>
</protein>
<evidence type="ECO:0000313" key="3">
    <source>
        <dbReference type="Proteomes" id="UP000799779"/>
    </source>
</evidence>
<feature type="signal peptide" evidence="1">
    <location>
        <begin position="1"/>
        <end position="19"/>
    </location>
</feature>
<keyword evidence="3" id="KW-1185">Reference proteome</keyword>
<evidence type="ECO:0000256" key="1">
    <source>
        <dbReference type="SAM" id="SignalP"/>
    </source>
</evidence>